<name>A0A5C5FZL4_9BASI</name>
<dbReference type="GO" id="GO:0019901">
    <property type="term" value="F:protein kinase binding"/>
    <property type="evidence" value="ECO:0007669"/>
    <property type="project" value="InterPro"/>
</dbReference>
<organism evidence="2 3">
    <name type="scientific">Rhodotorula diobovata</name>
    <dbReference type="NCBI Taxonomy" id="5288"/>
    <lineage>
        <taxon>Eukaryota</taxon>
        <taxon>Fungi</taxon>
        <taxon>Dikarya</taxon>
        <taxon>Basidiomycota</taxon>
        <taxon>Pucciniomycotina</taxon>
        <taxon>Microbotryomycetes</taxon>
        <taxon>Sporidiobolales</taxon>
        <taxon>Sporidiobolaceae</taxon>
        <taxon>Rhodotorula</taxon>
    </lineage>
</organism>
<gene>
    <name evidence="2" type="ORF">DMC30DRAFT_416287</name>
</gene>
<dbReference type="PANTHER" id="PTHR15615">
    <property type="match status" value="1"/>
</dbReference>
<evidence type="ECO:0000256" key="1">
    <source>
        <dbReference type="SAM" id="MobiDB-lite"/>
    </source>
</evidence>
<feature type="compositionally biased region" description="Low complexity" evidence="1">
    <location>
        <begin position="439"/>
        <end position="457"/>
    </location>
</feature>
<dbReference type="AlphaFoldDB" id="A0A5C5FZL4"/>
<dbReference type="GO" id="GO:0000307">
    <property type="term" value="C:cyclin-dependent protein kinase holoenzyme complex"/>
    <property type="evidence" value="ECO:0007669"/>
    <property type="project" value="TreeGrafter"/>
</dbReference>
<protein>
    <recommendedName>
        <fullName evidence="4">Cyclin N-terminal domain-containing protein</fullName>
    </recommendedName>
</protein>
<evidence type="ECO:0008006" key="4">
    <source>
        <dbReference type="Google" id="ProtNLM"/>
    </source>
</evidence>
<dbReference type="GO" id="GO:0016538">
    <property type="term" value="F:cyclin-dependent protein serine/threonine kinase regulator activity"/>
    <property type="evidence" value="ECO:0007669"/>
    <property type="project" value="TreeGrafter"/>
</dbReference>
<dbReference type="CDD" id="cd20557">
    <property type="entry name" value="CYCLIN_ScPCL1-like"/>
    <property type="match status" value="1"/>
</dbReference>
<dbReference type="Gene3D" id="1.10.472.10">
    <property type="entry name" value="Cyclin-like"/>
    <property type="match status" value="1"/>
</dbReference>
<feature type="region of interest" description="Disordered" evidence="1">
    <location>
        <begin position="212"/>
        <end position="263"/>
    </location>
</feature>
<dbReference type="Proteomes" id="UP000311382">
    <property type="component" value="Unassembled WGS sequence"/>
</dbReference>
<evidence type="ECO:0000313" key="2">
    <source>
        <dbReference type="EMBL" id="TNY21171.1"/>
    </source>
</evidence>
<dbReference type="EMBL" id="SOZI01000049">
    <property type="protein sequence ID" value="TNY21171.1"/>
    <property type="molecule type" value="Genomic_DNA"/>
</dbReference>
<reference evidence="2 3" key="1">
    <citation type="submission" date="2019-03" db="EMBL/GenBank/DDBJ databases">
        <title>Rhodosporidium diobovatum UCD-FST 08-225 genome sequencing, assembly, and annotation.</title>
        <authorList>
            <person name="Fakankun I.U."/>
            <person name="Fristensky B."/>
            <person name="Levin D.B."/>
        </authorList>
    </citation>
    <scope>NUCLEOTIDE SEQUENCE [LARGE SCALE GENOMIC DNA]</scope>
    <source>
        <strain evidence="2 3">UCD-FST 08-225</strain>
    </source>
</reference>
<dbReference type="InterPro" id="IPR036915">
    <property type="entry name" value="Cyclin-like_sf"/>
</dbReference>
<dbReference type="PANTHER" id="PTHR15615:SF27">
    <property type="entry name" value="PHO85 CYCLIN CLG1"/>
    <property type="match status" value="1"/>
</dbReference>
<dbReference type="Pfam" id="PF08613">
    <property type="entry name" value="Cyclin"/>
    <property type="match status" value="1"/>
</dbReference>
<dbReference type="GO" id="GO:0005634">
    <property type="term" value="C:nucleus"/>
    <property type="evidence" value="ECO:0007669"/>
    <property type="project" value="TreeGrafter"/>
</dbReference>
<proteinExistence type="predicted"/>
<dbReference type="SUPFAM" id="SSF47954">
    <property type="entry name" value="Cyclin-like"/>
    <property type="match status" value="1"/>
</dbReference>
<feature type="compositionally biased region" description="Basic residues" evidence="1">
    <location>
        <begin position="665"/>
        <end position="674"/>
    </location>
</feature>
<comment type="caution">
    <text evidence="2">The sequence shown here is derived from an EMBL/GenBank/DDBJ whole genome shotgun (WGS) entry which is preliminary data.</text>
</comment>
<feature type="region of interest" description="Disordered" evidence="1">
    <location>
        <begin position="435"/>
        <end position="468"/>
    </location>
</feature>
<accession>A0A5C5FZL4</accession>
<dbReference type="InterPro" id="IPR013922">
    <property type="entry name" value="Cyclin_PHO80-like"/>
</dbReference>
<feature type="region of interest" description="Disordered" evidence="1">
    <location>
        <begin position="1"/>
        <end position="24"/>
    </location>
</feature>
<sequence>MSPDQGRATKRRRVAPADDHDEQQVLPLAVPPLAVHAAPPSPPSPPLSSISALALFAAEMVAWLWFAPSPPAAGAAAVDRGQVRPTDRFVRFCQEVLATTQVSESVVLLALLFISRLKQRNPINGAPGSEYRLAVTGLMLANKILDDNTYTAQTWSQVSSLELKPLVAGEAEFLRGLDWQLHVTGRDFEAWRKLLDGHVAARNARIGRLPAPSRGLGDAIRRSSSSVRARGRVKQGDLRGLGIGLEGDAPRPPPQTLAPPPSFVETSAARYPLARRGVVASATTTPTSAFATYSFGAASAPPKANPTSSASLPQYAASTHASEPPRGNPLEVSPTAIAFYRRNSGLRASAPSAVPGGMNRTVDDAFGYEAPLPFVAPALPLHVQPQQAGDMVRSYSAGPAASSASMPAYGAATATPIAAAPAFFLHPAHHVTPIPFAMSSSPQGSRPSSSSSSAASGHPPPPFFFHEQPAPPHTGFSTLLDAFSPRYEPEERHRMRHVSLGYYSLAAGHGLGHLRQTLPPPPAATAWPFVPYGMHFPTHYAPSGVAPAPIAYPPPPRPVPYSASTSPTAPPPFDAFAQQQQRYPIPTPPYALYPGVALAAPPMMTSASASQFAAMPPPRPHGHRRTSSGGQSLRGAGGGGGSPSDLTSTPVGATGAPTYSPAQHPHPHPHHLAHVQHGLPWPAQLPQPVPVPHAGYYSSYSNAGVPGVYYRG</sequence>
<feature type="region of interest" description="Disordered" evidence="1">
    <location>
        <begin position="298"/>
        <end position="330"/>
    </location>
</feature>
<evidence type="ECO:0000313" key="3">
    <source>
        <dbReference type="Proteomes" id="UP000311382"/>
    </source>
</evidence>
<feature type="compositionally biased region" description="Polar residues" evidence="1">
    <location>
        <begin position="305"/>
        <end position="321"/>
    </location>
</feature>
<feature type="region of interest" description="Disordered" evidence="1">
    <location>
        <begin position="609"/>
        <end position="674"/>
    </location>
</feature>
<feature type="compositionally biased region" description="Pro residues" evidence="1">
    <location>
        <begin position="250"/>
        <end position="262"/>
    </location>
</feature>
<dbReference type="OrthoDB" id="244495at2759"/>
<keyword evidence="3" id="KW-1185">Reference proteome</keyword>
<dbReference type="STRING" id="5288.A0A5C5FZL4"/>